<evidence type="ECO:0000313" key="7">
    <source>
        <dbReference type="WBParaSite" id="MBELARI_LOCUS20337"/>
    </source>
</evidence>
<feature type="region of interest" description="Disordered" evidence="4">
    <location>
        <begin position="324"/>
        <end position="388"/>
    </location>
</feature>
<evidence type="ECO:0000256" key="4">
    <source>
        <dbReference type="SAM" id="MobiDB-lite"/>
    </source>
</evidence>
<dbReference type="PROSITE" id="PS50102">
    <property type="entry name" value="RRM"/>
    <property type="match status" value="1"/>
</dbReference>
<dbReference type="Gene3D" id="3.30.70.330">
    <property type="match status" value="2"/>
</dbReference>
<comment type="similarity">
    <text evidence="1">Belongs to the RRM TRSPAP family.</text>
</comment>
<feature type="compositionally biased region" description="Basic and acidic residues" evidence="4">
    <location>
        <begin position="355"/>
        <end position="382"/>
    </location>
</feature>
<dbReference type="SUPFAM" id="SSF54928">
    <property type="entry name" value="RNA-binding domain, RBD"/>
    <property type="match status" value="2"/>
</dbReference>
<dbReference type="InterPro" id="IPR000504">
    <property type="entry name" value="RRM_dom"/>
</dbReference>
<dbReference type="SMART" id="SM00360">
    <property type="entry name" value="RRM"/>
    <property type="match status" value="2"/>
</dbReference>
<evidence type="ECO:0000256" key="3">
    <source>
        <dbReference type="PROSITE-ProRule" id="PRU00176"/>
    </source>
</evidence>
<dbReference type="InterPro" id="IPR040434">
    <property type="entry name" value="TSAP1"/>
</dbReference>
<organism evidence="6 7">
    <name type="scientific">Mesorhabditis belari</name>
    <dbReference type="NCBI Taxonomy" id="2138241"/>
    <lineage>
        <taxon>Eukaryota</taxon>
        <taxon>Metazoa</taxon>
        <taxon>Ecdysozoa</taxon>
        <taxon>Nematoda</taxon>
        <taxon>Chromadorea</taxon>
        <taxon>Rhabditida</taxon>
        <taxon>Rhabditina</taxon>
        <taxon>Rhabditomorpha</taxon>
        <taxon>Rhabditoidea</taxon>
        <taxon>Rhabditidae</taxon>
        <taxon>Mesorhabditinae</taxon>
        <taxon>Mesorhabditis</taxon>
    </lineage>
</organism>
<dbReference type="Proteomes" id="UP000887575">
    <property type="component" value="Unassembled WGS sequence"/>
</dbReference>
<evidence type="ECO:0000259" key="5">
    <source>
        <dbReference type="PROSITE" id="PS50102"/>
    </source>
</evidence>
<accession>A0AAF3J744</accession>
<feature type="domain" description="RRM" evidence="5">
    <location>
        <begin position="114"/>
        <end position="192"/>
    </location>
</feature>
<dbReference type="PANTHER" id="PTHR37457:SF3">
    <property type="entry name" value="TRNA SELENOCYSTEINE-ASSOCIATED PROTEIN 1"/>
    <property type="match status" value="1"/>
</dbReference>
<protein>
    <recommendedName>
        <fullName evidence="2">tRNA selenocysteine-associated protein 1</fullName>
    </recommendedName>
</protein>
<dbReference type="PANTHER" id="PTHR37457">
    <property type="entry name" value="TRNA SELENOCYSTEINE 1-ASSOCIATED PROTEIN 1-RELATED"/>
    <property type="match status" value="1"/>
</dbReference>
<dbReference type="AlphaFoldDB" id="A0AAF3J744"/>
<evidence type="ECO:0000256" key="1">
    <source>
        <dbReference type="ARBA" id="ARBA00008920"/>
    </source>
</evidence>
<dbReference type="InterPro" id="IPR012677">
    <property type="entry name" value="Nucleotide-bd_a/b_plait_sf"/>
</dbReference>
<keyword evidence="6" id="KW-1185">Reference proteome</keyword>
<dbReference type="Pfam" id="PF00076">
    <property type="entry name" value="RRM_1"/>
    <property type="match status" value="1"/>
</dbReference>
<name>A0AAF3J744_9BILA</name>
<dbReference type="InterPro" id="IPR035979">
    <property type="entry name" value="RBD_domain_sf"/>
</dbReference>
<dbReference type="GO" id="GO:0003723">
    <property type="term" value="F:RNA binding"/>
    <property type="evidence" value="ECO:0007669"/>
    <property type="project" value="UniProtKB-UniRule"/>
</dbReference>
<dbReference type="CDD" id="cd00590">
    <property type="entry name" value="RRM_SF"/>
    <property type="match status" value="1"/>
</dbReference>
<keyword evidence="3" id="KW-0694">RNA-binding</keyword>
<reference evidence="7" key="1">
    <citation type="submission" date="2024-02" db="UniProtKB">
        <authorList>
            <consortium name="WormBaseParasite"/>
        </authorList>
    </citation>
    <scope>IDENTIFICATION</scope>
</reference>
<evidence type="ECO:0000313" key="6">
    <source>
        <dbReference type="Proteomes" id="UP000887575"/>
    </source>
</evidence>
<dbReference type="WBParaSite" id="MBELARI_LOCUS20337">
    <property type="protein sequence ID" value="MBELARI_LOCUS20337"/>
    <property type="gene ID" value="MBELARI_LOCUS20337"/>
</dbReference>
<proteinExistence type="inferred from homology"/>
<sequence>MSIVPPSVTLAGTRMRLFNQEDPRSLWMFTEEYYTPDMLLKVYNYYDLKPLNIRFINEKHTGKPSGYCFIDFSTPGECIHAMLRVYGQKVPYTNPIKKFSIAFARNPHLPEVDFVLLISNLPKDTDDAELFKMFLSRYPSCRSVRILQTPDGRNRGQGTVRFADYYEQQQAKDEFNGMEIRGHTLQTTATEAKIKLPRQMEGNSEGDTFVEHVQQQIKQLEDSRRKADLEKKLQSRMEKQSRKEATQRAKIGFQGIPLPTANERPLYEAIIYNPSPSVNEWNELFLGCDDRLHRELRESRYLNGGVYMSDSMMKSELVEIYAENSSDSEDTWSNASDDPKDHHHRRDESDDDGDEERRGDDGERNGRDDERSDERNDGERERKRSRHS</sequence>
<evidence type="ECO:0000256" key="2">
    <source>
        <dbReference type="ARBA" id="ARBA00033477"/>
    </source>
</evidence>